<reference evidence="6" key="1">
    <citation type="submission" date="2009-12" db="EMBL/GenBank/DDBJ databases">
        <title>The Genome Sequence of Anolis carolinensis (Green Anole Lizard).</title>
        <authorList>
            <consortium name="The Genome Sequencing Platform"/>
            <person name="Di Palma F."/>
            <person name="Alfoldi J."/>
            <person name="Heiman D."/>
            <person name="Young S."/>
            <person name="Grabherr M."/>
            <person name="Johnson J."/>
            <person name="Lander E.S."/>
            <person name="Lindblad-Toh K."/>
        </authorList>
    </citation>
    <scope>NUCLEOTIDE SEQUENCE [LARGE SCALE GENOMIC DNA]</scope>
    <source>
        <strain evidence="6">JBL SC #1</strain>
    </source>
</reference>
<dbReference type="GO" id="GO:0006417">
    <property type="term" value="P:regulation of translation"/>
    <property type="evidence" value="ECO:0007669"/>
    <property type="project" value="UniProtKB-UniRule"/>
</dbReference>
<evidence type="ECO:0000259" key="5">
    <source>
        <dbReference type="PROSITE" id="PS51522"/>
    </source>
</evidence>
<dbReference type="PROSITE" id="PS51522">
    <property type="entry name" value="ZF_NANOS"/>
    <property type="match status" value="1"/>
</dbReference>
<comment type="similarity">
    <text evidence="2">Belongs to the nanos family.</text>
</comment>
<dbReference type="InterPro" id="IPR039752">
    <property type="entry name" value="F-box_only"/>
</dbReference>
<dbReference type="Gene3D" id="2.60.120.260">
    <property type="entry name" value="Galactose-binding domain-like"/>
    <property type="match status" value="1"/>
</dbReference>
<dbReference type="PROSITE" id="PS50181">
    <property type="entry name" value="FBOX"/>
    <property type="match status" value="1"/>
</dbReference>
<dbReference type="GO" id="GO:0003723">
    <property type="term" value="F:RNA binding"/>
    <property type="evidence" value="ECO:0007669"/>
    <property type="project" value="UniProtKB-UniRule"/>
</dbReference>
<dbReference type="PANTHER" id="PTHR12125">
    <property type="entry name" value="F-BOX ONLY PROTEIN 6-LIKE PROTEIN"/>
    <property type="match status" value="1"/>
</dbReference>
<accession>A0A803T4A9</accession>
<dbReference type="GO" id="GO:0036503">
    <property type="term" value="P:ERAD pathway"/>
    <property type="evidence" value="ECO:0000318"/>
    <property type="project" value="GO_Central"/>
</dbReference>
<feature type="domain" description="FBA" evidence="4">
    <location>
        <begin position="69"/>
        <end position="250"/>
    </location>
</feature>
<name>A0A803T4A9_ANOCA</name>
<sequence length="254" mass="29964">MANVCDLPEDVLIEILIRIPARELIRNCRPVCPLWRDLVDLPSLWKRKCQRDGYHARNPEKTPPDWKIHYFLCSLERNLIKNPCAEDGFSRWSIDENGGDEWKIEAIPGAHGRGFPHPHVQKYFVTSFYSCIKSQMITLKKEGYWDELMDEVRPDIVVKDWFAARHDCGCLYQLCVQLLSSDYIVLQEFCPEDVVIEQWSDAEWRQVTLGLGRPKISQISASACTTSYCNQYCYYYYSCYYCYYYYYLKEIAMS</sequence>
<dbReference type="Ensembl" id="ENSACAT00000049333.1">
    <property type="protein sequence ID" value="ENSACAP00000030049.1"/>
    <property type="gene ID" value="ENSACAG00000044482.1"/>
</dbReference>
<dbReference type="InterPro" id="IPR036047">
    <property type="entry name" value="F-box-like_dom_sf"/>
</dbReference>
<keyword evidence="2" id="KW-0694">RNA-binding</keyword>
<dbReference type="FunFam" id="1.20.1280.50:FF:000002">
    <property type="entry name" value="F-box only protein 44"/>
    <property type="match status" value="1"/>
</dbReference>
<dbReference type="SUPFAM" id="SSF49785">
    <property type="entry name" value="Galactose-binding domain-like"/>
    <property type="match status" value="1"/>
</dbReference>
<dbReference type="InterPro" id="IPR007397">
    <property type="entry name" value="F-box-assoc_dom"/>
</dbReference>
<feature type="domain" description="Nanos-type" evidence="5">
    <location>
        <begin position="238"/>
        <end position="254"/>
    </location>
</feature>
<protein>
    <recommendedName>
        <fullName evidence="8">F-box domain-containing protein</fullName>
    </recommendedName>
</protein>
<dbReference type="SUPFAM" id="SSF81383">
    <property type="entry name" value="F-box domain"/>
    <property type="match status" value="1"/>
</dbReference>
<evidence type="ECO:0000256" key="1">
    <source>
        <dbReference type="ARBA" id="ARBA00022786"/>
    </source>
</evidence>
<dbReference type="Pfam" id="PF04300">
    <property type="entry name" value="FBA"/>
    <property type="match status" value="1"/>
</dbReference>
<evidence type="ECO:0000259" key="3">
    <source>
        <dbReference type="PROSITE" id="PS50181"/>
    </source>
</evidence>
<evidence type="ECO:0000256" key="2">
    <source>
        <dbReference type="PROSITE-ProRule" id="PRU00855"/>
    </source>
</evidence>
<keyword evidence="2" id="KW-0810">Translation regulation</keyword>
<proteinExistence type="inferred from homology"/>
<dbReference type="GO" id="GO:0019005">
    <property type="term" value="C:SCF ubiquitin ligase complex"/>
    <property type="evidence" value="ECO:0000318"/>
    <property type="project" value="GO_Central"/>
</dbReference>
<dbReference type="GO" id="GO:0005737">
    <property type="term" value="C:cytoplasm"/>
    <property type="evidence" value="ECO:0000318"/>
    <property type="project" value="GO_Central"/>
</dbReference>
<organism evidence="6 7">
    <name type="scientific">Anolis carolinensis</name>
    <name type="common">Green anole</name>
    <name type="synonym">American chameleon</name>
    <dbReference type="NCBI Taxonomy" id="28377"/>
    <lineage>
        <taxon>Eukaryota</taxon>
        <taxon>Metazoa</taxon>
        <taxon>Chordata</taxon>
        <taxon>Craniata</taxon>
        <taxon>Vertebrata</taxon>
        <taxon>Euteleostomi</taxon>
        <taxon>Lepidosauria</taxon>
        <taxon>Squamata</taxon>
        <taxon>Bifurcata</taxon>
        <taxon>Unidentata</taxon>
        <taxon>Episquamata</taxon>
        <taxon>Toxicofera</taxon>
        <taxon>Iguania</taxon>
        <taxon>Dactyloidae</taxon>
        <taxon>Anolis</taxon>
    </lineage>
</organism>
<dbReference type="Proteomes" id="UP000001646">
    <property type="component" value="Unplaced"/>
</dbReference>
<dbReference type="PANTHER" id="PTHR12125:SF12">
    <property type="entry name" value="F-BOX ONLY PROTEIN 6"/>
    <property type="match status" value="1"/>
</dbReference>
<dbReference type="FunFam" id="2.60.120.260:FF:000012">
    <property type="entry name" value="F-box only protein 2"/>
    <property type="match status" value="1"/>
</dbReference>
<dbReference type="AlphaFoldDB" id="A0A803T4A9"/>
<dbReference type="InterPro" id="IPR008979">
    <property type="entry name" value="Galactose-bd-like_sf"/>
</dbReference>
<dbReference type="GO" id="GO:0006516">
    <property type="term" value="P:glycoprotein catabolic process"/>
    <property type="evidence" value="ECO:0000318"/>
    <property type="project" value="GO_Central"/>
</dbReference>
<dbReference type="InterPro" id="IPR024161">
    <property type="entry name" value="Znf_nanos-typ"/>
</dbReference>
<evidence type="ECO:0000313" key="7">
    <source>
        <dbReference type="Proteomes" id="UP000001646"/>
    </source>
</evidence>
<dbReference type="Pfam" id="PF12937">
    <property type="entry name" value="F-box-like"/>
    <property type="match status" value="1"/>
</dbReference>
<dbReference type="GO" id="GO:0008270">
    <property type="term" value="F:zinc ion binding"/>
    <property type="evidence" value="ECO:0007669"/>
    <property type="project" value="UniProtKB-KW"/>
</dbReference>
<keyword evidence="7" id="KW-1185">Reference proteome</keyword>
<dbReference type="SMART" id="SM01198">
    <property type="entry name" value="FBA"/>
    <property type="match status" value="1"/>
</dbReference>
<evidence type="ECO:0000313" key="6">
    <source>
        <dbReference type="Ensembl" id="ENSACAP00000030049.1"/>
    </source>
</evidence>
<keyword evidence="2" id="KW-0479">Metal-binding</keyword>
<feature type="domain" description="F-box" evidence="3">
    <location>
        <begin position="1"/>
        <end position="48"/>
    </location>
</feature>
<evidence type="ECO:0000259" key="4">
    <source>
        <dbReference type="PROSITE" id="PS51114"/>
    </source>
</evidence>
<dbReference type="Gene3D" id="1.20.1280.50">
    <property type="match status" value="1"/>
</dbReference>
<dbReference type="InterPro" id="IPR001810">
    <property type="entry name" value="F-box_dom"/>
</dbReference>
<evidence type="ECO:0008006" key="8">
    <source>
        <dbReference type="Google" id="ProtNLM"/>
    </source>
</evidence>
<keyword evidence="2" id="KW-0863">Zinc-finger</keyword>
<dbReference type="GO" id="GO:0031146">
    <property type="term" value="P:SCF-dependent proteasomal ubiquitin-dependent protein catabolic process"/>
    <property type="evidence" value="ECO:0000318"/>
    <property type="project" value="GO_Central"/>
</dbReference>
<reference evidence="6" key="3">
    <citation type="submission" date="2025-09" db="UniProtKB">
        <authorList>
            <consortium name="Ensembl"/>
        </authorList>
    </citation>
    <scope>IDENTIFICATION</scope>
</reference>
<dbReference type="PROSITE" id="PS51114">
    <property type="entry name" value="FBA"/>
    <property type="match status" value="1"/>
</dbReference>
<reference evidence="6" key="2">
    <citation type="submission" date="2025-08" db="UniProtKB">
        <authorList>
            <consortium name="Ensembl"/>
        </authorList>
    </citation>
    <scope>IDENTIFICATION</scope>
</reference>
<keyword evidence="1" id="KW-0833">Ubl conjugation pathway</keyword>
<dbReference type="InParanoid" id="A0A803T4A9"/>
<keyword evidence="2" id="KW-0862">Zinc</keyword>
<dbReference type="GeneTree" id="ENSGT00940000159408"/>
<dbReference type="CDD" id="cd22168">
    <property type="entry name" value="F-box_FBXO6-like"/>
    <property type="match status" value="1"/>
</dbReference>